<dbReference type="HOGENOM" id="CLU_262952_0_0_1"/>
<dbReference type="EnsemblProtists" id="EOD24793">
    <property type="protein sequence ID" value="EOD24793"/>
    <property type="gene ID" value="EMIHUDRAFT_457695"/>
</dbReference>
<evidence type="ECO:0000313" key="6">
    <source>
        <dbReference type="EnsemblProtists" id="EOD24793"/>
    </source>
</evidence>
<dbReference type="InterPro" id="IPR016187">
    <property type="entry name" value="CTDL_fold"/>
</dbReference>
<feature type="transmembrane region" description="Helical" evidence="3">
    <location>
        <begin position="435"/>
        <end position="454"/>
    </location>
</feature>
<protein>
    <recommendedName>
        <fullName evidence="5">C-type lectin domain-containing protein</fullName>
    </recommendedName>
</protein>
<feature type="chain" id="PRO_5044285572" description="C-type lectin domain-containing protein" evidence="4">
    <location>
        <begin position="18"/>
        <end position="1283"/>
    </location>
</feature>
<proteinExistence type="predicted"/>
<feature type="transmembrane region" description="Helical" evidence="3">
    <location>
        <begin position="189"/>
        <end position="210"/>
    </location>
</feature>
<dbReference type="SUPFAM" id="SSF56436">
    <property type="entry name" value="C-type lectin-like"/>
    <property type="match status" value="1"/>
</dbReference>
<feature type="region of interest" description="Disordered" evidence="2">
    <location>
        <begin position="1036"/>
        <end position="1058"/>
    </location>
</feature>
<keyword evidence="3" id="KW-0812">Transmembrane</keyword>
<dbReference type="Gene3D" id="3.10.100.10">
    <property type="entry name" value="Mannose-Binding Protein A, subunit A"/>
    <property type="match status" value="1"/>
</dbReference>
<keyword evidence="3" id="KW-1133">Transmembrane helix</keyword>
<dbReference type="Proteomes" id="UP000013827">
    <property type="component" value="Unassembled WGS sequence"/>
</dbReference>
<dbReference type="PROSITE" id="PS50041">
    <property type="entry name" value="C_TYPE_LECTIN_2"/>
    <property type="match status" value="1"/>
</dbReference>
<feature type="transmembrane region" description="Helical" evidence="3">
    <location>
        <begin position="1212"/>
        <end position="1232"/>
    </location>
</feature>
<feature type="transmembrane region" description="Helical" evidence="3">
    <location>
        <begin position="259"/>
        <end position="277"/>
    </location>
</feature>
<feature type="signal peptide" evidence="4">
    <location>
        <begin position="1"/>
        <end position="17"/>
    </location>
</feature>
<feature type="region of interest" description="Disordered" evidence="2">
    <location>
        <begin position="860"/>
        <end position="879"/>
    </location>
</feature>
<evidence type="ECO:0000313" key="7">
    <source>
        <dbReference type="Proteomes" id="UP000013827"/>
    </source>
</evidence>
<accession>A0A0D3JMQ8</accession>
<keyword evidence="3" id="KW-0472">Membrane</keyword>
<evidence type="ECO:0000256" key="2">
    <source>
        <dbReference type="SAM" id="MobiDB-lite"/>
    </source>
</evidence>
<evidence type="ECO:0000256" key="1">
    <source>
        <dbReference type="SAM" id="Coils"/>
    </source>
</evidence>
<feature type="transmembrane region" description="Helical" evidence="3">
    <location>
        <begin position="402"/>
        <end position="423"/>
    </location>
</feature>
<name>A0A0D3JMQ8_EMIH1</name>
<feature type="compositionally biased region" description="Acidic residues" evidence="2">
    <location>
        <begin position="864"/>
        <end position="874"/>
    </location>
</feature>
<keyword evidence="4" id="KW-0732">Signal</keyword>
<feature type="coiled-coil region" evidence="1">
    <location>
        <begin position="1071"/>
        <end position="1098"/>
    </location>
</feature>
<dbReference type="InterPro" id="IPR050111">
    <property type="entry name" value="C-type_lectin/snaclec_domain"/>
</dbReference>
<keyword evidence="7" id="KW-1185">Reference proteome</keyword>
<feature type="transmembrane region" description="Helical" evidence="3">
    <location>
        <begin position="1175"/>
        <end position="1200"/>
    </location>
</feature>
<reference evidence="6" key="2">
    <citation type="submission" date="2024-10" db="UniProtKB">
        <authorList>
            <consortium name="EnsemblProtists"/>
        </authorList>
    </citation>
    <scope>IDENTIFICATION</scope>
</reference>
<dbReference type="GeneID" id="17270338"/>
<dbReference type="InterPro" id="IPR001304">
    <property type="entry name" value="C-type_lectin-like"/>
</dbReference>
<dbReference type="PaxDb" id="2903-EOD24793"/>
<feature type="transmembrane region" description="Helical" evidence="3">
    <location>
        <begin position="289"/>
        <end position="306"/>
    </location>
</feature>
<dbReference type="InterPro" id="IPR016186">
    <property type="entry name" value="C-type_lectin-like/link_sf"/>
</dbReference>
<organism evidence="6 7">
    <name type="scientific">Emiliania huxleyi (strain CCMP1516)</name>
    <dbReference type="NCBI Taxonomy" id="280463"/>
    <lineage>
        <taxon>Eukaryota</taxon>
        <taxon>Haptista</taxon>
        <taxon>Haptophyta</taxon>
        <taxon>Prymnesiophyceae</taxon>
        <taxon>Isochrysidales</taxon>
        <taxon>Noelaerhabdaceae</taxon>
        <taxon>Emiliania</taxon>
    </lineage>
</organism>
<feature type="transmembrane region" description="Helical" evidence="3">
    <location>
        <begin position="1244"/>
        <end position="1265"/>
    </location>
</feature>
<dbReference type="KEGG" id="ehx:EMIHUDRAFT_457695"/>
<keyword evidence="1" id="KW-0175">Coiled coil</keyword>
<evidence type="ECO:0000256" key="3">
    <source>
        <dbReference type="SAM" id="Phobius"/>
    </source>
</evidence>
<evidence type="ECO:0000256" key="4">
    <source>
        <dbReference type="SAM" id="SignalP"/>
    </source>
</evidence>
<dbReference type="PANTHER" id="PTHR22803">
    <property type="entry name" value="MANNOSE, PHOSPHOLIPASE, LECTIN RECEPTOR RELATED"/>
    <property type="match status" value="1"/>
</dbReference>
<feature type="domain" description="C-type lectin" evidence="5">
    <location>
        <begin position="65"/>
        <end position="145"/>
    </location>
</feature>
<dbReference type="RefSeq" id="XP_005777222.1">
    <property type="nucleotide sequence ID" value="XM_005777165.1"/>
</dbReference>
<reference evidence="7" key="1">
    <citation type="journal article" date="2013" name="Nature">
        <title>Pan genome of the phytoplankton Emiliania underpins its global distribution.</title>
        <authorList>
            <person name="Read B.A."/>
            <person name="Kegel J."/>
            <person name="Klute M.J."/>
            <person name="Kuo A."/>
            <person name="Lefebvre S.C."/>
            <person name="Maumus F."/>
            <person name="Mayer C."/>
            <person name="Miller J."/>
            <person name="Monier A."/>
            <person name="Salamov A."/>
            <person name="Young J."/>
            <person name="Aguilar M."/>
            <person name="Claverie J.M."/>
            <person name="Frickenhaus S."/>
            <person name="Gonzalez K."/>
            <person name="Herman E.K."/>
            <person name="Lin Y.C."/>
            <person name="Napier J."/>
            <person name="Ogata H."/>
            <person name="Sarno A.F."/>
            <person name="Shmutz J."/>
            <person name="Schroeder D."/>
            <person name="de Vargas C."/>
            <person name="Verret F."/>
            <person name="von Dassow P."/>
            <person name="Valentin K."/>
            <person name="Van de Peer Y."/>
            <person name="Wheeler G."/>
            <person name="Dacks J.B."/>
            <person name="Delwiche C.F."/>
            <person name="Dyhrman S.T."/>
            <person name="Glockner G."/>
            <person name="John U."/>
            <person name="Richards T."/>
            <person name="Worden A.Z."/>
            <person name="Zhang X."/>
            <person name="Grigoriev I.V."/>
            <person name="Allen A.E."/>
            <person name="Bidle K."/>
            <person name="Borodovsky M."/>
            <person name="Bowler C."/>
            <person name="Brownlee C."/>
            <person name="Cock J.M."/>
            <person name="Elias M."/>
            <person name="Gladyshev V.N."/>
            <person name="Groth M."/>
            <person name="Guda C."/>
            <person name="Hadaegh A."/>
            <person name="Iglesias-Rodriguez M.D."/>
            <person name="Jenkins J."/>
            <person name="Jones B.M."/>
            <person name="Lawson T."/>
            <person name="Leese F."/>
            <person name="Lindquist E."/>
            <person name="Lobanov A."/>
            <person name="Lomsadze A."/>
            <person name="Malik S.B."/>
            <person name="Marsh M.E."/>
            <person name="Mackinder L."/>
            <person name="Mock T."/>
            <person name="Mueller-Roeber B."/>
            <person name="Pagarete A."/>
            <person name="Parker M."/>
            <person name="Probert I."/>
            <person name="Quesneville H."/>
            <person name="Raines C."/>
            <person name="Rensing S.A."/>
            <person name="Riano-Pachon D.M."/>
            <person name="Richier S."/>
            <person name="Rokitta S."/>
            <person name="Shiraiwa Y."/>
            <person name="Soanes D.M."/>
            <person name="van der Giezen M."/>
            <person name="Wahlund T.M."/>
            <person name="Williams B."/>
            <person name="Wilson W."/>
            <person name="Wolfe G."/>
            <person name="Wurch L.L."/>
        </authorList>
    </citation>
    <scope>NUCLEOTIDE SEQUENCE</scope>
</reference>
<sequence>MGQALLLAVLLPSPAQLNRSPELSPPTSIALAAEAAGVSGAAIAAAGESAGTRSLCPDGSTPACIRSVAENNVAGELIGDDVAWLGIYQHDTSREPAEGWGRCVDGEVPSFTNWAAGEPNNCATKAPEDCAVKEGQEGQWGDRRCKGGEYACLCATSSSTVSDNFEQDLVKLEANLEARLREIRVTVSVVYSVAAVISLLPTLLVVGLCLRRQSRSSVAGVPTTSTHEQALVRMARRLRQASRSAAWRRLQVSGAMGQVGWALVVYGILPAAMAAAGTPIDNVVGEKDYWCISVRLGFFLGLLALFPTDERAIRTICAIFVAFYMGLAYDNALRCIEVGRHEGSFHGRVGRFECQRFFLPKIVAHLSAAAALAATLPCGGCKHLPIMQPRQALQRMWAVLRLHSACYGMLSVGFYSTVLAYHPHWSGAGLLPVRSAWIGHIILGLVSVAIAAIATPANRGRVTRWLGRVGGRGSEAEEAAAIAALVGRANPERALADAEALFRCLPASRLTAKDLASSGATDTRRTSPVSTPAASDLAAKSIPARLGEVTAFLSHSWKDEEEVPGAKYAVIAHWAHCQRRETGHEPTLWLDKACIDQTNIDQALTCLPIFLAGCQRLLVVAGPTFCRRLWCLLEIFTFLRMGGSAERIEVLLIADPRKDPTQGQAELTATFQNFDAAKAECFLPKDRERLLAVIEAGFGDVREFNKIVRRIFARAHPDTTVLSQAVEPTLVAARWLALDPHMQRLLARRLSVLAMAGTGSSASALPQLERFERALSSVDIAVEPRAAEGGIGGGTEVSSLDPLVPALPTSGDGTIDAAREDEEEWAAAAAAYRQVCPVRREVAVFEEYRRQAAAEGRAAAEAAAEAEMEEEEPETGSGEAAALAAPLRGLASAPGCAGTTDTPDRVTSSFDTLRPACNATTASSSSSAAFIHAYRPPDPLSVGPCCVICARGYATIWPANYDERCLLDGAAIRLLASAMATVRAYEDIEARRGRAGGDVRDVRCCRDVRSWAEVCAAAREREFKILARDSEKARKGRRAAEAAGEPEVAPSPAPPPVFKTLREKKSAQASAEGWAAEVARAEELYEELRERAPQHCRRGGKWAREKFVMAVQGELPRARGAGVPKGTILCLGRVLDAHDEQDDAEGGRRDWEEDPLGFDTNPGLLRAIGCDVLRVGLLGFVLGGVAVCCLCGHGVAIWQARRHGGGDGLTRIMVALAALGLVMELFAVGYTAGVLGENNRWDLWPLLLFATLFLLAFAALLVWWVQRARRRGGKVGSGAATAL</sequence>
<evidence type="ECO:0000259" key="5">
    <source>
        <dbReference type="PROSITE" id="PS50041"/>
    </source>
</evidence>